<gene>
    <name evidence="2" type="ORF">CRP125_gp48</name>
</gene>
<evidence type="ECO:0000313" key="3">
    <source>
        <dbReference type="Proteomes" id="UP001302562"/>
    </source>
</evidence>
<sequence>MKTDIIHINKITEHEDGSATLEVEMLEESYRKIFEYGLQMLFVKAVEDADVTIRPMSEDERKAAREREDANSAK</sequence>
<organism evidence="2 3">
    <name type="scientific">Roseobacter phage CRP-125</name>
    <dbReference type="NCBI Taxonomy" id="3072844"/>
    <lineage>
        <taxon>Viruses</taxon>
        <taxon>Duplodnaviria</taxon>
        <taxon>Heunggongvirae</taxon>
        <taxon>Uroviricota</taxon>
        <taxon>Caudoviricetes</taxon>
        <taxon>Autographivirales</taxon>
        <taxon>Autographivirales incertae sedis</taxon>
        <taxon>Actaeavirus</taxon>
        <taxon>Actaeavirus CRP125</taxon>
    </lineage>
</organism>
<evidence type="ECO:0000313" key="2">
    <source>
        <dbReference type="EMBL" id="WMM95351.1"/>
    </source>
</evidence>
<dbReference type="EMBL" id="OR420743">
    <property type="protein sequence ID" value="WMM95351.1"/>
    <property type="molecule type" value="Genomic_DNA"/>
</dbReference>
<accession>A0AAX3ZW04</accession>
<reference evidence="2 3" key="1">
    <citation type="submission" date="2023-08" db="EMBL/GenBank/DDBJ databases">
        <authorList>
            <person name="Du S."/>
            <person name="Wu Z."/>
            <person name="Wu Y."/>
            <person name="Yang M."/>
            <person name="Shao J."/>
            <person name="Liu H."/>
            <person name="Zhao Y."/>
            <person name="Zhang Z."/>
        </authorList>
    </citation>
    <scope>NUCLEOTIDE SEQUENCE [LARGE SCALE GENOMIC DNA]</scope>
</reference>
<feature type="compositionally biased region" description="Basic and acidic residues" evidence="1">
    <location>
        <begin position="56"/>
        <end position="74"/>
    </location>
</feature>
<name>A0AAX3ZW04_9CAUD</name>
<protein>
    <submittedName>
        <fullName evidence="2">Uncharacterized protein</fullName>
    </submittedName>
</protein>
<evidence type="ECO:0000256" key="1">
    <source>
        <dbReference type="SAM" id="MobiDB-lite"/>
    </source>
</evidence>
<dbReference type="Proteomes" id="UP001302562">
    <property type="component" value="Segment"/>
</dbReference>
<feature type="region of interest" description="Disordered" evidence="1">
    <location>
        <begin position="55"/>
        <end position="74"/>
    </location>
</feature>
<keyword evidence="3" id="KW-1185">Reference proteome</keyword>
<proteinExistence type="predicted"/>